<feature type="region of interest" description="Disordered" evidence="1">
    <location>
        <begin position="404"/>
        <end position="433"/>
    </location>
</feature>
<dbReference type="EMBL" id="BJNT01000008">
    <property type="protein sequence ID" value="GEC85895.1"/>
    <property type="molecule type" value="Genomic_DNA"/>
</dbReference>
<name>A0A4Y4BYT9_9CORY</name>
<dbReference type="Pfam" id="PF13481">
    <property type="entry name" value="AAA_25"/>
    <property type="match status" value="1"/>
</dbReference>
<reference evidence="2 3" key="1">
    <citation type="submission" date="2019-06" db="EMBL/GenBank/DDBJ databases">
        <title>Whole genome shotgun sequence of Corynebacterium variabile NBRC 15286.</title>
        <authorList>
            <person name="Hosoyama A."/>
            <person name="Uohara A."/>
            <person name="Ohji S."/>
            <person name="Ichikawa N."/>
        </authorList>
    </citation>
    <scope>NUCLEOTIDE SEQUENCE [LARGE SCALE GENOMIC DNA]</scope>
    <source>
        <strain evidence="2 3">NBRC 15286</strain>
    </source>
</reference>
<sequence length="510" mass="53525">MTETLSDAVKNRAAELMANENMPWDNAVAQAQAEQTADTPRRHITFTPASKIRTAAIDWLLDCWVPRGSVTLLGGREGIGKSTIAVDWVAQATTGKLTGTPMNVAYVVTEDSRENTVVPRLKAAGADLDRVLFLAATVPDPDKPGITYESSLDLPGDYPILKTFITEQSIGLVVLDAAKSVMSSKLKGNDDLDIRRFLEPMHRVAQGTGCTFVCLVHFSAKKGSADTGNLIMGSSAWQQVARSVVAVAEDRDNSTVKVWNSKANLAPRIRTMEAQVVTAGITTDDGLSTEVGRIEWIGECDEDGSALLNPDVDSAGGDADEVKMIVLDYLASNGGSAPAGDVLKAANAAGLSSQTVKNKRHSIGVSTQKRGKEWVWSIEGTGKVAPSSPTASAGTFGTLVSSQVAGGNKVPEHGEGTEGTKVPGVTGTQDVPGEQPRLTVVPDSEDPVRAAILDALDDNGKVGMSEGALMKTIRELTGSGATVPDILDAMKKAGTVHVESGRYFKAGAAA</sequence>
<evidence type="ECO:0000256" key="1">
    <source>
        <dbReference type="SAM" id="MobiDB-lite"/>
    </source>
</evidence>
<proteinExistence type="predicted"/>
<organism evidence="2 3">
    <name type="scientific">Corynebacterium variabile</name>
    <dbReference type="NCBI Taxonomy" id="1727"/>
    <lineage>
        <taxon>Bacteria</taxon>
        <taxon>Bacillati</taxon>
        <taxon>Actinomycetota</taxon>
        <taxon>Actinomycetes</taxon>
        <taxon>Mycobacteriales</taxon>
        <taxon>Corynebacteriaceae</taxon>
        <taxon>Corynebacterium</taxon>
    </lineage>
</organism>
<gene>
    <name evidence="2" type="ORF">CVA01_12090</name>
</gene>
<dbReference type="AlphaFoldDB" id="A0A4Y4BYT9"/>
<dbReference type="RefSeq" id="WP_141329388.1">
    <property type="nucleotide sequence ID" value="NZ_BJNT01000008.1"/>
</dbReference>
<evidence type="ECO:0000313" key="2">
    <source>
        <dbReference type="EMBL" id="GEC85895.1"/>
    </source>
</evidence>
<dbReference type="GeneID" id="82887354"/>
<evidence type="ECO:0008006" key="4">
    <source>
        <dbReference type="Google" id="ProtNLM"/>
    </source>
</evidence>
<comment type="caution">
    <text evidence="2">The sequence shown here is derived from an EMBL/GenBank/DDBJ whole genome shotgun (WGS) entry which is preliminary data.</text>
</comment>
<accession>A0A4Y4BYT9</accession>
<dbReference type="Gene3D" id="3.40.50.300">
    <property type="entry name" value="P-loop containing nucleotide triphosphate hydrolases"/>
    <property type="match status" value="1"/>
</dbReference>
<dbReference type="SUPFAM" id="SSF52540">
    <property type="entry name" value="P-loop containing nucleoside triphosphate hydrolases"/>
    <property type="match status" value="1"/>
</dbReference>
<dbReference type="InterPro" id="IPR027417">
    <property type="entry name" value="P-loop_NTPase"/>
</dbReference>
<evidence type="ECO:0000313" key="3">
    <source>
        <dbReference type="Proteomes" id="UP000319986"/>
    </source>
</evidence>
<protein>
    <recommendedName>
        <fullName evidence="4">AAA domain</fullName>
    </recommendedName>
</protein>
<dbReference type="Proteomes" id="UP000319986">
    <property type="component" value="Unassembled WGS sequence"/>
</dbReference>